<feature type="domain" description="NAD(P)-binding" evidence="1">
    <location>
        <begin position="8"/>
        <end position="307"/>
    </location>
</feature>
<dbReference type="STRING" id="1618436.UV59_C0007G0009"/>
<dbReference type="Pfam" id="PF16363">
    <property type="entry name" value="GDP_Man_Dehyd"/>
    <property type="match status" value="1"/>
</dbReference>
<comment type="caution">
    <text evidence="2">The sequence shown here is derived from an EMBL/GenBank/DDBJ whole genome shotgun (WGS) entry which is preliminary data.</text>
</comment>
<evidence type="ECO:0000313" key="2">
    <source>
        <dbReference type="EMBL" id="KKS85426.1"/>
    </source>
</evidence>
<sequence>MKRQTVVILGSNSFSGSDFIDYLLEQERFNVIGISRSPEKNSVFLPYKRFTQPRFRFYQYDLNQHTEQIINLLSKAKPNFIVNFAAQSEVAPSWEHPEHWFATNTVSLAKLLKYLSTIRYLTKYVHISSPEVYGTTEGKIIESAPLNPSTPYAASKAAADLLLLTYFKQFKFPVTFVRSTNVYGAHQQLFKIIPRSIIYLKLGSTIPLHGGGKAVKSYIHIRDVSRGQLLIMEKGRAGELYHLSPIHGVSVRNVVELICKTLGKSFQKSTKIAPDRPGQDKAYVIDSTKARRKLHWKPEITLERGIGDVVNWIETNWQEIRNLPHEYIHRE</sequence>
<dbReference type="InterPro" id="IPR016040">
    <property type="entry name" value="NAD(P)-bd_dom"/>
</dbReference>
<accession>A0A0G1EQV2</accession>
<protein>
    <submittedName>
        <fullName evidence="2">NAD-dependent epimerase/dehydratase</fullName>
    </submittedName>
</protein>
<evidence type="ECO:0000313" key="3">
    <source>
        <dbReference type="Proteomes" id="UP000034543"/>
    </source>
</evidence>
<gene>
    <name evidence="2" type="ORF">UV59_C0007G0009</name>
</gene>
<proteinExistence type="predicted"/>
<dbReference type="Proteomes" id="UP000034543">
    <property type="component" value="Unassembled WGS sequence"/>
</dbReference>
<dbReference type="InterPro" id="IPR036291">
    <property type="entry name" value="NAD(P)-bd_dom_sf"/>
</dbReference>
<reference evidence="2 3" key="1">
    <citation type="journal article" date="2015" name="Nature">
        <title>rRNA introns, odd ribosomes, and small enigmatic genomes across a large radiation of phyla.</title>
        <authorList>
            <person name="Brown C.T."/>
            <person name="Hug L.A."/>
            <person name="Thomas B.C."/>
            <person name="Sharon I."/>
            <person name="Castelle C.J."/>
            <person name="Singh A."/>
            <person name="Wilkins M.J."/>
            <person name="Williams K.H."/>
            <person name="Banfield J.F."/>
        </authorList>
    </citation>
    <scope>NUCLEOTIDE SEQUENCE [LARGE SCALE GENOMIC DNA]</scope>
</reference>
<dbReference type="Gene3D" id="3.90.25.10">
    <property type="entry name" value="UDP-galactose 4-epimerase, domain 1"/>
    <property type="match status" value="1"/>
</dbReference>
<dbReference type="AlphaFoldDB" id="A0A0G1EQV2"/>
<dbReference type="PANTHER" id="PTHR43000">
    <property type="entry name" value="DTDP-D-GLUCOSE 4,6-DEHYDRATASE-RELATED"/>
    <property type="match status" value="1"/>
</dbReference>
<name>A0A0G1EQV2_9BACT</name>
<evidence type="ECO:0000259" key="1">
    <source>
        <dbReference type="Pfam" id="PF16363"/>
    </source>
</evidence>
<dbReference type="EMBL" id="LCFB01000007">
    <property type="protein sequence ID" value="KKS85426.1"/>
    <property type="molecule type" value="Genomic_DNA"/>
</dbReference>
<organism evidence="2 3">
    <name type="scientific">Candidatus Gottesmanbacteria bacterium GW2011_GWA1_43_11</name>
    <dbReference type="NCBI Taxonomy" id="1618436"/>
    <lineage>
        <taxon>Bacteria</taxon>
        <taxon>Candidatus Gottesmaniibacteriota</taxon>
    </lineage>
</organism>
<dbReference type="Gene3D" id="3.40.50.720">
    <property type="entry name" value="NAD(P)-binding Rossmann-like Domain"/>
    <property type="match status" value="1"/>
</dbReference>
<dbReference type="SUPFAM" id="SSF51735">
    <property type="entry name" value="NAD(P)-binding Rossmann-fold domains"/>
    <property type="match status" value="1"/>
</dbReference>